<dbReference type="EMBL" id="QXFT01006809">
    <property type="protein sequence ID" value="KAE9267939.1"/>
    <property type="molecule type" value="Genomic_DNA"/>
</dbReference>
<organism evidence="2 3">
    <name type="scientific">Phytophthora rubi</name>
    <dbReference type="NCBI Taxonomy" id="129364"/>
    <lineage>
        <taxon>Eukaryota</taxon>
        <taxon>Sar</taxon>
        <taxon>Stramenopiles</taxon>
        <taxon>Oomycota</taxon>
        <taxon>Peronosporomycetes</taxon>
        <taxon>Peronosporales</taxon>
        <taxon>Peronosporaceae</taxon>
        <taxon>Phytophthora</taxon>
    </lineage>
</organism>
<comment type="caution">
    <text evidence="2">The sequence shown here is derived from an EMBL/GenBank/DDBJ whole genome shotgun (WGS) entry which is preliminary data.</text>
</comment>
<feature type="signal peptide" evidence="1">
    <location>
        <begin position="1"/>
        <end position="20"/>
    </location>
</feature>
<feature type="chain" id="PRO_5025427484" evidence="1">
    <location>
        <begin position="21"/>
        <end position="51"/>
    </location>
</feature>
<evidence type="ECO:0000256" key="1">
    <source>
        <dbReference type="SAM" id="SignalP"/>
    </source>
</evidence>
<sequence length="51" mass="5230">MKLFSTALAALALIAATVSGSPMMRQEQEASTCTLSGTYKSGTDISSCSVL</sequence>
<protein>
    <submittedName>
        <fullName evidence="2">Uncharacterized protein</fullName>
    </submittedName>
</protein>
<feature type="non-terminal residue" evidence="2">
    <location>
        <position position="51"/>
    </location>
</feature>
<keyword evidence="3" id="KW-1185">Reference proteome</keyword>
<reference evidence="2 3" key="1">
    <citation type="submission" date="2018-08" db="EMBL/GenBank/DDBJ databases">
        <title>Genomic investigation of the strawberry pathogen Phytophthora fragariae indicates pathogenicity is determined by transcriptional variation in three key races.</title>
        <authorList>
            <person name="Adams T.M."/>
            <person name="Armitage A.D."/>
            <person name="Sobczyk M.K."/>
            <person name="Bates H.J."/>
            <person name="Dunwell J.M."/>
            <person name="Nellist C.F."/>
            <person name="Harrison R.J."/>
        </authorList>
    </citation>
    <scope>NUCLEOTIDE SEQUENCE [LARGE SCALE GENOMIC DNA]</scope>
    <source>
        <strain evidence="2 3">SCRP333</strain>
    </source>
</reference>
<proteinExistence type="predicted"/>
<evidence type="ECO:0000313" key="3">
    <source>
        <dbReference type="Proteomes" id="UP000434957"/>
    </source>
</evidence>
<dbReference type="Proteomes" id="UP000434957">
    <property type="component" value="Unassembled WGS sequence"/>
</dbReference>
<gene>
    <name evidence="2" type="ORF">PR003_g31611</name>
</gene>
<evidence type="ECO:0000313" key="2">
    <source>
        <dbReference type="EMBL" id="KAE9267939.1"/>
    </source>
</evidence>
<accession>A0A6A4B7W6</accession>
<dbReference type="AlphaFoldDB" id="A0A6A4B7W6"/>
<keyword evidence="1" id="KW-0732">Signal</keyword>
<name>A0A6A4B7W6_9STRA</name>